<dbReference type="EMBL" id="LR798364">
    <property type="protein sequence ID" value="CAB5226784.1"/>
    <property type="molecule type" value="Genomic_DNA"/>
</dbReference>
<dbReference type="Pfam" id="PF23791">
    <property type="entry name" value="DUF7173"/>
    <property type="match status" value="1"/>
</dbReference>
<evidence type="ECO:0000313" key="1">
    <source>
        <dbReference type="EMBL" id="CAB4168948.1"/>
    </source>
</evidence>
<dbReference type="EMBL" id="LR796837">
    <property type="protein sequence ID" value="CAB4168948.1"/>
    <property type="molecule type" value="Genomic_DNA"/>
</dbReference>
<reference evidence="1" key="1">
    <citation type="submission" date="2020-05" db="EMBL/GenBank/DDBJ databases">
        <authorList>
            <person name="Chiriac C."/>
            <person name="Salcher M."/>
            <person name="Ghai R."/>
            <person name="Kavagutti S V."/>
        </authorList>
    </citation>
    <scope>NUCLEOTIDE SEQUENCE</scope>
</reference>
<protein>
    <submittedName>
        <fullName evidence="1">Uncharacterized protein</fullName>
    </submittedName>
</protein>
<name>A0A6J5PIE8_9CAUD</name>
<dbReference type="InterPro" id="IPR055597">
    <property type="entry name" value="DUF7173"/>
</dbReference>
<sequence>MSVDLNKLELWYKMQEDLKILREAEASLRSEIFKAAFPTPKEGTNKVELGDGWILNATMPITRKVDLAAFLAMKEQLEEAHISPDKMVKFLPELELKQYRCLTEDEIQLVDQFLIIKEGSPQMKVVLPASAKRKGFEE</sequence>
<accession>A0A6J5PIE8</accession>
<proteinExistence type="predicted"/>
<organism evidence="1">
    <name type="scientific">uncultured Caudovirales phage</name>
    <dbReference type="NCBI Taxonomy" id="2100421"/>
    <lineage>
        <taxon>Viruses</taxon>
        <taxon>Duplodnaviria</taxon>
        <taxon>Heunggongvirae</taxon>
        <taxon>Uroviricota</taxon>
        <taxon>Caudoviricetes</taxon>
        <taxon>Peduoviridae</taxon>
        <taxon>Maltschvirus</taxon>
        <taxon>Maltschvirus maltsch</taxon>
    </lineage>
</organism>
<evidence type="ECO:0000313" key="2">
    <source>
        <dbReference type="EMBL" id="CAB5226784.1"/>
    </source>
</evidence>
<gene>
    <name evidence="2" type="ORF">UFOVP1516_25</name>
    <name evidence="1" type="ORF">UFOVP887_19</name>
</gene>